<sequence length="122" mass="14510">MLTLPGNNYSFNDGNKENTVRFNPKPFYGFVYGKGIQFKKCLHRLSPFLIIALILPFICVGFYIWRIQFFSSLLLQALFFILIESYLLFVDFILWNYFEGKRKLRIWLIEFLMESLAVAVFL</sequence>
<evidence type="ECO:0000313" key="2">
    <source>
        <dbReference type="EMBL" id="MBG9376793.1"/>
    </source>
</evidence>
<dbReference type="RefSeq" id="WP_196990786.1">
    <property type="nucleotide sequence ID" value="NZ_JADWYR010000001.1"/>
</dbReference>
<reference evidence="2" key="1">
    <citation type="submission" date="2020-11" db="EMBL/GenBank/DDBJ databases">
        <title>Bacterial whole genome sequence for Panacibacter sp. DH6.</title>
        <authorList>
            <person name="Le V."/>
            <person name="Ko S."/>
            <person name="Ahn C.-Y."/>
            <person name="Oh H.-M."/>
        </authorList>
    </citation>
    <scope>NUCLEOTIDE SEQUENCE</scope>
    <source>
        <strain evidence="2">DH6</strain>
    </source>
</reference>
<gene>
    <name evidence="2" type="ORF">I5907_11130</name>
</gene>
<feature type="transmembrane region" description="Helical" evidence="1">
    <location>
        <begin position="77"/>
        <end position="97"/>
    </location>
</feature>
<evidence type="ECO:0000256" key="1">
    <source>
        <dbReference type="SAM" id="Phobius"/>
    </source>
</evidence>
<keyword evidence="1" id="KW-0472">Membrane</keyword>
<keyword evidence="1" id="KW-0812">Transmembrane</keyword>
<feature type="transmembrane region" description="Helical" evidence="1">
    <location>
        <begin position="45"/>
        <end position="65"/>
    </location>
</feature>
<dbReference type="Proteomes" id="UP000628448">
    <property type="component" value="Unassembled WGS sequence"/>
</dbReference>
<dbReference type="EMBL" id="JADWYR010000001">
    <property type="protein sequence ID" value="MBG9376793.1"/>
    <property type="molecule type" value="Genomic_DNA"/>
</dbReference>
<evidence type="ECO:0000313" key="3">
    <source>
        <dbReference type="Proteomes" id="UP000628448"/>
    </source>
</evidence>
<protein>
    <submittedName>
        <fullName evidence="2">Uncharacterized protein</fullName>
    </submittedName>
</protein>
<name>A0A931E804_9BACT</name>
<proteinExistence type="predicted"/>
<dbReference type="AlphaFoldDB" id="A0A931E804"/>
<organism evidence="2 3">
    <name type="scientific">Panacibacter microcysteis</name>
    <dbReference type="NCBI Taxonomy" id="2793269"/>
    <lineage>
        <taxon>Bacteria</taxon>
        <taxon>Pseudomonadati</taxon>
        <taxon>Bacteroidota</taxon>
        <taxon>Chitinophagia</taxon>
        <taxon>Chitinophagales</taxon>
        <taxon>Chitinophagaceae</taxon>
        <taxon>Panacibacter</taxon>
    </lineage>
</organism>
<comment type="caution">
    <text evidence="2">The sequence shown here is derived from an EMBL/GenBank/DDBJ whole genome shotgun (WGS) entry which is preliminary data.</text>
</comment>
<accession>A0A931E804</accession>
<keyword evidence="1" id="KW-1133">Transmembrane helix</keyword>
<keyword evidence="3" id="KW-1185">Reference proteome</keyword>